<dbReference type="AlphaFoldDB" id="A0AAW0AGY6"/>
<feature type="non-terminal residue" evidence="1">
    <location>
        <position position="1"/>
    </location>
</feature>
<accession>A0AAW0AGY6</accession>
<gene>
    <name evidence="1" type="ORF">R3P38DRAFT_2396573</name>
</gene>
<sequence length="224" mass="24758">DPDPFYVTPKAARRLPTADEVHPNRAVYLIYVVVFWLHTQFHLPFRACNALLAIFALALQAGGAPIDPPIRTTLPTVISHLGAEPSIQILPVCPGCLEVYAVTTPTNSLCSRCSHPLFPPRNPTPSQRRNNTSPENPRPYLQFPTKSLAEQLATLLAVEGIEEEIEKSLDKAKARVPGVWKNIFDGKICQELPTAEGSRFFFPSDEEVAAGELRIGVTMGVDWY</sequence>
<comment type="caution">
    <text evidence="1">The sequence shown here is derived from an EMBL/GenBank/DDBJ whole genome shotgun (WGS) entry which is preliminary data.</text>
</comment>
<feature type="non-terminal residue" evidence="1">
    <location>
        <position position="224"/>
    </location>
</feature>
<name>A0AAW0AGY6_9AGAR</name>
<organism evidence="1 2">
    <name type="scientific">Favolaschia claudopus</name>
    <dbReference type="NCBI Taxonomy" id="2862362"/>
    <lineage>
        <taxon>Eukaryota</taxon>
        <taxon>Fungi</taxon>
        <taxon>Dikarya</taxon>
        <taxon>Basidiomycota</taxon>
        <taxon>Agaricomycotina</taxon>
        <taxon>Agaricomycetes</taxon>
        <taxon>Agaricomycetidae</taxon>
        <taxon>Agaricales</taxon>
        <taxon>Marasmiineae</taxon>
        <taxon>Mycenaceae</taxon>
        <taxon>Favolaschia</taxon>
    </lineage>
</organism>
<dbReference type="Proteomes" id="UP001362999">
    <property type="component" value="Unassembled WGS sequence"/>
</dbReference>
<keyword evidence="2" id="KW-1185">Reference proteome</keyword>
<evidence type="ECO:0000313" key="1">
    <source>
        <dbReference type="EMBL" id="KAK7008314.1"/>
    </source>
</evidence>
<dbReference type="EMBL" id="JAWWNJ010000068">
    <property type="protein sequence ID" value="KAK7008314.1"/>
    <property type="molecule type" value="Genomic_DNA"/>
</dbReference>
<evidence type="ECO:0000313" key="2">
    <source>
        <dbReference type="Proteomes" id="UP001362999"/>
    </source>
</evidence>
<proteinExistence type="predicted"/>
<protein>
    <submittedName>
        <fullName evidence="1">Uncharacterized protein</fullName>
    </submittedName>
</protein>
<reference evidence="1 2" key="1">
    <citation type="journal article" date="2024" name="J Genomics">
        <title>Draft genome sequencing and assembly of Favolaschia claudopus CIRM-BRFM 2984 isolated from oak limbs.</title>
        <authorList>
            <person name="Navarro D."/>
            <person name="Drula E."/>
            <person name="Chaduli D."/>
            <person name="Cazenave R."/>
            <person name="Ahrendt S."/>
            <person name="Wang J."/>
            <person name="Lipzen A."/>
            <person name="Daum C."/>
            <person name="Barry K."/>
            <person name="Grigoriev I.V."/>
            <person name="Favel A."/>
            <person name="Rosso M.N."/>
            <person name="Martin F."/>
        </authorList>
    </citation>
    <scope>NUCLEOTIDE SEQUENCE [LARGE SCALE GENOMIC DNA]</scope>
    <source>
        <strain evidence="1 2">CIRM-BRFM 2984</strain>
    </source>
</reference>